<comment type="function">
    <text evidence="1">Plant non-specific lipid-transfer proteins transfer phospholipids as well as galactolipids across membranes. May play a role in wax or cutin deposition in the cell walls of expanding epidermal cells and certain secretory tissues.</text>
</comment>
<organism evidence="4 5">
    <name type="scientific">Rhynchospora pubera</name>
    <dbReference type="NCBI Taxonomy" id="906938"/>
    <lineage>
        <taxon>Eukaryota</taxon>
        <taxon>Viridiplantae</taxon>
        <taxon>Streptophyta</taxon>
        <taxon>Embryophyta</taxon>
        <taxon>Tracheophyta</taxon>
        <taxon>Spermatophyta</taxon>
        <taxon>Magnoliopsida</taxon>
        <taxon>Liliopsida</taxon>
        <taxon>Poales</taxon>
        <taxon>Cyperaceae</taxon>
        <taxon>Cyperoideae</taxon>
        <taxon>Rhynchosporeae</taxon>
        <taxon>Rhynchospora</taxon>
    </lineage>
</organism>
<keyword evidence="1" id="KW-0446">Lipid-binding</keyword>
<dbReference type="Gene3D" id="1.10.110.10">
    <property type="entry name" value="Plant lipid-transfer and hydrophobic proteins"/>
    <property type="match status" value="1"/>
</dbReference>
<feature type="domain" description="Bifunctional inhibitor/plant lipid transfer protein/seed storage helical" evidence="3">
    <location>
        <begin position="27"/>
        <end position="112"/>
    </location>
</feature>
<dbReference type="InterPro" id="IPR016140">
    <property type="entry name" value="Bifunc_inhib/LTP/seed_store"/>
</dbReference>
<proteinExistence type="inferred from homology"/>
<feature type="chain" id="PRO_5044001043" description="Non-specific lipid-transfer protein" evidence="2">
    <location>
        <begin position="20"/>
        <end position="124"/>
    </location>
</feature>
<dbReference type="InterPro" id="IPR036312">
    <property type="entry name" value="Bifun_inhib/LTP/seed_sf"/>
</dbReference>
<evidence type="ECO:0000259" key="3">
    <source>
        <dbReference type="SMART" id="SM00499"/>
    </source>
</evidence>
<evidence type="ECO:0000313" key="5">
    <source>
        <dbReference type="Proteomes" id="UP001140206"/>
    </source>
</evidence>
<dbReference type="SUPFAM" id="SSF47699">
    <property type="entry name" value="Bifunctional inhibitor/lipid-transfer protein/seed storage 2S albumin"/>
    <property type="match status" value="1"/>
</dbReference>
<dbReference type="CDD" id="cd01960">
    <property type="entry name" value="nsLTP1"/>
    <property type="match status" value="1"/>
</dbReference>
<dbReference type="Pfam" id="PF00234">
    <property type="entry name" value="Tryp_alpha_amyl"/>
    <property type="match status" value="1"/>
</dbReference>
<dbReference type="EMBL" id="JAMFTS010000002">
    <property type="protein sequence ID" value="KAJ4785680.1"/>
    <property type="molecule type" value="Genomic_DNA"/>
</dbReference>
<evidence type="ECO:0000256" key="1">
    <source>
        <dbReference type="RuleBase" id="RU000628"/>
    </source>
</evidence>
<dbReference type="InterPro" id="IPR000528">
    <property type="entry name" value="Plant_nsLTP"/>
</dbReference>
<comment type="caution">
    <text evidence="4">The sequence shown here is derived from an EMBL/GenBank/DDBJ whole genome shotgun (WGS) entry which is preliminary data.</text>
</comment>
<evidence type="ECO:0000313" key="4">
    <source>
        <dbReference type="EMBL" id="KAJ4785680.1"/>
    </source>
</evidence>
<feature type="signal peptide" evidence="2">
    <location>
        <begin position="1"/>
        <end position="19"/>
    </location>
</feature>
<evidence type="ECO:0000256" key="2">
    <source>
        <dbReference type="SAM" id="SignalP"/>
    </source>
</evidence>
<comment type="similarity">
    <text evidence="1">Belongs to the plant LTP family.</text>
</comment>
<reference evidence="4" key="1">
    <citation type="submission" date="2022-08" db="EMBL/GenBank/DDBJ databases">
        <authorList>
            <person name="Marques A."/>
        </authorList>
    </citation>
    <scope>NUCLEOTIDE SEQUENCE</scope>
    <source>
        <strain evidence="4">RhyPub2mFocal</strain>
        <tissue evidence="4">Leaves</tissue>
    </source>
</reference>
<dbReference type="SMART" id="SM00499">
    <property type="entry name" value="AAI"/>
    <property type="match status" value="1"/>
</dbReference>
<name>A0AAV8EZX5_9POAL</name>
<dbReference type="GO" id="GO:0008289">
    <property type="term" value="F:lipid binding"/>
    <property type="evidence" value="ECO:0007669"/>
    <property type="project" value="UniProtKB-KW"/>
</dbReference>
<dbReference type="PROSITE" id="PS51257">
    <property type="entry name" value="PROKAR_LIPOPROTEIN"/>
    <property type="match status" value="1"/>
</dbReference>
<keyword evidence="5" id="KW-1185">Reference proteome</keyword>
<sequence>MKAILAALLVALAVSYVVAVPNFAISCGKVDLCMEPCVKYLTGGQKEPSEDCCTGVKKLKGMAKNTGERRFACNCMKQAAHGISGLKDDAVANFPDACHTPLPFSISMNFDCNRCVYVHLCLID</sequence>
<dbReference type="PRINTS" id="PR00382">
    <property type="entry name" value="LIPIDTRNSFER"/>
</dbReference>
<dbReference type="GO" id="GO:0006869">
    <property type="term" value="P:lipid transport"/>
    <property type="evidence" value="ECO:0007669"/>
    <property type="project" value="InterPro"/>
</dbReference>
<keyword evidence="1" id="KW-0813">Transport</keyword>
<dbReference type="PANTHER" id="PTHR33076">
    <property type="entry name" value="NON-SPECIFIC LIPID-TRANSFER PROTEIN 2-RELATED"/>
    <property type="match status" value="1"/>
</dbReference>
<gene>
    <name evidence="4" type="ORF">LUZ62_036926</name>
</gene>
<keyword evidence="2" id="KW-0732">Signal</keyword>
<protein>
    <recommendedName>
        <fullName evidence="1">Non-specific lipid-transfer protein</fullName>
    </recommendedName>
</protein>
<dbReference type="Proteomes" id="UP001140206">
    <property type="component" value="Chromosome 2"/>
</dbReference>
<accession>A0AAV8EZX5</accession>
<dbReference type="AlphaFoldDB" id="A0AAV8EZX5"/>